<dbReference type="Proteomes" id="UP000238430">
    <property type="component" value="Unassembled WGS sequence"/>
</dbReference>
<gene>
    <name evidence="1" type="ORF">C7H61_08050</name>
</gene>
<keyword evidence="2" id="KW-1185">Reference proteome</keyword>
<evidence type="ECO:0000313" key="2">
    <source>
        <dbReference type="Proteomes" id="UP000238430"/>
    </source>
</evidence>
<accession>A0A2T1NFG9</accession>
<organism evidence="1 2">
    <name type="scientific">Mesoflavibacter zeaxanthinifaciens subsp. sabulilitoris</name>
    <dbReference type="NCBI Taxonomy" id="1520893"/>
    <lineage>
        <taxon>Bacteria</taxon>
        <taxon>Pseudomonadati</taxon>
        <taxon>Bacteroidota</taxon>
        <taxon>Flavobacteriia</taxon>
        <taxon>Flavobacteriales</taxon>
        <taxon>Flavobacteriaceae</taxon>
        <taxon>Mesoflavibacter</taxon>
    </lineage>
</organism>
<sequence>MKKFIYISALLLLFNCEEVVDIDLPETEPKLVIDASLNWFDGTTGNEQDIKLTLSAPFFDTEIPPANNAIVSVTDQNNNTFIFTEDGDTGTYKTTNFIPEINQEYTLTIQYKGDTYVGSEQLKSVTPVEYVEQNDEGGFSGEDIELKAYYNDPANEPNFYLYQFDTDIAVIPAYEVYDDEFTDGNQIFAFFTEEDLESGDEVIIKNYGVSEQYYNFMFLLLQQSSENDGGPFETQPATVRGNCINITNPDNYPLGYFRVSQAYQYNYTVN</sequence>
<comment type="caution">
    <text evidence="1">The sequence shown here is derived from an EMBL/GenBank/DDBJ whole genome shotgun (WGS) entry which is preliminary data.</text>
</comment>
<protein>
    <submittedName>
        <fullName evidence="1">DUF4249 domain-containing protein</fullName>
    </submittedName>
</protein>
<evidence type="ECO:0000313" key="1">
    <source>
        <dbReference type="EMBL" id="PSG91192.1"/>
    </source>
</evidence>
<dbReference type="AlphaFoldDB" id="A0A2T1NFG9"/>
<dbReference type="Pfam" id="PF14054">
    <property type="entry name" value="DUF4249"/>
    <property type="match status" value="1"/>
</dbReference>
<name>A0A2T1NFG9_9FLAO</name>
<dbReference type="InterPro" id="IPR025345">
    <property type="entry name" value="DUF4249"/>
</dbReference>
<reference evidence="1 2" key="1">
    <citation type="submission" date="2018-03" db="EMBL/GenBank/DDBJ databases">
        <title>Mesoflavibacter sp. HG37 and Mesoflavibacter sp. HG96 sp.nov., two marine bacteria isolated from seawater of Western Pacific Ocean.</title>
        <authorList>
            <person name="Cheng H."/>
            <person name="Wu Y.-H."/>
            <person name="Guo L.-L."/>
            <person name="Xu X.-W."/>
        </authorList>
    </citation>
    <scope>NUCLEOTIDE SEQUENCE [LARGE SCALE GENOMIC DNA]</scope>
    <source>
        <strain evidence="1 2">KCTC 42117</strain>
    </source>
</reference>
<dbReference type="OrthoDB" id="1430047at2"/>
<dbReference type="EMBL" id="PXOT01000022">
    <property type="protein sequence ID" value="PSG91192.1"/>
    <property type="molecule type" value="Genomic_DNA"/>
</dbReference>
<dbReference type="RefSeq" id="WP_106678740.1">
    <property type="nucleotide sequence ID" value="NZ_JACHWV010000007.1"/>
</dbReference>
<proteinExistence type="predicted"/>